<organism evidence="9 10">
    <name type="scientific">Ruegeria marisflavi</name>
    <dbReference type="NCBI Taxonomy" id="2984152"/>
    <lineage>
        <taxon>Bacteria</taxon>
        <taxon>Pseudomonadati</taxon>
        <taxon>Pseudomonadota</taxon>
        <taxon>Alphaproteobacteria</taxon>
        <taxon>Rhodobacterales</taxon>
        <taxon>Roseobacteraceae</taxon>
        <taxon>Ruegeria</taxon>
    </lineage>
</organism>
<reference evidence="9 10" key="1">
    <citation type="submission" date="2022-10" db="EMBL/GenBank/DDBJ databases">
        <title>Ruegeria sp. nov., isolated from ocean surface water.</title>
        <authorList>
            <person name="He W."/>
            <person name="Wang L."/>
            <person name="Zhang D.-F."/>
        </authorList>
    </citation>
    <scope>NUCLEOTIDE SEQUENCE [LARGE SCALE GENOMIC DNA]</scope>
    <source>
        <strain evidence="9 10">WL0004</strain>
    </source>
</reference>
<dbReference type="PANTHER" id="PTHR43386:SF25">
    <property type="entry name" value="PEPTIDE ABC TRANSPORTER PERMEASE PROTEIN"/>
    <property type="match status" value="1"/>
</dbReference>
<evidence type="ECO:0000256" key="2">
    <source>
        <dbReference type="ARBA" id="ARBA00022448"/>
    </source>
</evidence>
<comment type="similarity">
    <text evidence="7">Belongs to the binding-protein-dependent transport system permease family.</text>
</comment>
<dbReference type="RefSeq" id="WP_263388059.1">
    <property type="nucleotide sequence ID" value="NZ_JAOVQN010000008.1"/>
</dbReference>
<keyword evidence="5 7" id="KW-1133">Transmembrane helix</keyword>
<keyword evidence="4 7" id="KW-0812">Transmembrane</keyword>
<keyword evidence="6 7" id="KW-0472">Membrane</keyword>
<proteinExistence type="inferred from homology"/>
<evidence type="ECO:0000259" key="8">
    <source>
        <dbReference type="PROSITE" id="PS50928"/>
    </source>
</evidence>
<evidence type="ECO:0000256" key="5">
    <source>
        <dbReference type="ARBA" id="ARBA00022989"/>
    </source>
</evidence>
<feature type="domain" description="ABC transmembrane type-1" evidence="8">
    <location>
        <begin position="86"/>
        <end position="275"/>
    </location>
</feature>
<sequence length="292" mass="30924">MTDASLPKPRSELGEILYHLARDPLGLAGLIIVLAILASAVLAPWIAPYDPVALNVPDRLQGPSVAHLMGTDQLGRDTFSRVIWGGRVALQVALPTIGGAIFFGLILGMIAGYGPRWLDNLIVLLFDTIRSFPTVMFALAVVALVGPSLNTVILVIMVTSIPTYGRVVRTLTQSLREAEFITAERALGASTARIMGVHLLPNVLGPLAVLAAMDIPTVVGLEAGLSFLGMGVKPPTPSWGSLLNDGYNLIRNTPWLIIAGGIPLILTTVGFTFLGEALRDVVDPKLRGKGGK</sequence>
<keyword evidence="3" id="KW-1003">Cell membrane</keyword>
<gene>
    <name evidence="9" type="ORF">OEZ49_09390</name>
</gene>
<dbReference type="SUPFAM" id="SSF161098">
    <property type="entry name" value="MetI-like"/>
    <property type="match status" value="1"/>
</dbReference>
<evidence type="ECO:0000256" key="3">
    <source>
        <dbReference type="ARBA" id="ARBA00022475"/>
    </source>
</evidence>
<dbReference type="Pfam" id="PF12911">
    <property type="entry name" value="OppC_N"/>
    <property type="match status" value="1"/>
</dbReference>
<comment type="subcellular location">
    <subcellularLocation>
        <location evidence="1 7">Cell membrane</location>
        <topology evidence="1 7">Multi-pass membrane protein</topology>
    </subcellularLocation>
</comment>
<keyword evidence="2 7" id="KW-0813">Transport</keyword>
<evidence type="ECO:0000256" key="6">
    <source>
        <dbReference type="ARBA" id="ARBA00023136"/>
    </source>
</evidence>
<evidence type="ECO:0000256" key="1">
    <source>
        <dbReference type="ARBA" id="ARBA00004651"/>
    </source>
</evidence>
<dbReference type="Proteomes" id="UP001321014">
    <property type="component" value="Unassembled WGS sequence"/>
</dbReference>
<keyword evidence="10" id="KW-1185">Reference proteome</keyword>
<dbReference type="PANTHER" id="PTHR43386">
    <property type="entry name" value="OLIGOPEPTIDE TRANSPORT SYSTEM PERMEASE PROTEIN APPC"/>
    <property type="match status" value="1"/>
</dbReference>
<evidence type="ECO:0000256" key="7">
    <source>
        <dbReference type="RuleBase" id="RU363032"/>
    </source>
</evidence>
<dbReference type="InterPro" id="IPR035906">
    <property type="entry name" value="MetI-like_sf"/>
</dbReference>
<dbReference type="InterPro" id="IPR000515">
    <property type="entry name" value="MetI-like"/>
</dbReference>
<evidence type="ECO:0000256" key="4">
    <source>
        <dbReference type="ARBA" id="ARBA00022692"/>
    </source>
</evidence>
<feature type="transmembrane region" description="Helical" evidence="7">
    <location>
        <begin position="255"/>
        <end position="278"/>
    </location>
</feature>
<feature type="transmembrane region" description="Helical" evidence="7">
    <location>
        <begin position="88"/>
        <end position="114"/>
    </location>
</feature>
<evidence type="ECO:0000313" key="9">
    <source>
        <dbReference type="EMBL" id="MCU9837977.1"/>
    </source>
</evidence>
<dbReference type="InterPro" id="IPR050366">
    <property type="entry name" value="BP-dependent_transpt_permease"/>
</dbReference>
<protein>
    <submittedName>
        <fullName evidence="9">ABC transporter permease</fullName>
    </submittedName>
</protein>
<feature type="transmembrane region" description="Helical" evidence="7">
    <location>
        <begin position="25"/>
        <end position="47"/>
    </location>
</feature>
<dbReference type="PROSITE" id="PS50928">
    <property type="entry name" value="ABC_TM1"/>
    <property type="match status" value="1"/>
</dbReference>
<dbReference type="Gene3D" id="1.10.3720.10">
    <property type="entry name" value="MetI-like"/>
    <property type="match status" value="1"/>
</dbReference>
<evidence type="ECO:0000313" key="10">
    <source>
        <dbReference type="Proteomes" id="UP001321014"/>
    </source>
</evidence>
<dbReference type="InterPro" id="IPR025966">
    <property type="entry name" value="OppC_N"/>
</dbReference>
<dbReference type="Pfam" id="PF00528">
    <property type="entry name" value="BPD_transp_1"/>
    <property type="match status" value="1"/>
</dbReference>
<dbReference type="CDD" id="cd06261">
    <property type="entry name" value="TM_PBP2"/>
    <property type="match status" value="1"/>
</dbReference>
<dbReference type="EMBL" id="JAOVQN010000008">
    <property type="protein sequence ID" value="MCU9837977.1"/>
    <property type="molecule type" value="Genomic_DNA"/>
</dbReference>
<name>A0ABT2WPZ6_9RHOB</name>
<feature type="transmembrane region" description="Helical" evidence="7">
    <location>
        <begin position="135"/>
        <end position="161"/>
    </location>
</feature>
<accession>A0ABT2WPZ6</accession>
<comment type="caution">
    <text evidence="9">The sequence shown here is derived from an EMBL/GenBank/DDBJ whole genome shotgun (WGS) entry which is preliminary data.</text>
</comment>